<dbReference type="AlphaFoldDB" id="A0A8R7V1T8"/>
<dbReference type="EnsemblPlants" id="TuG1812G0700002539.01.T01">
    <property type="protein sequence ID" value="TuG1812G0700002539.01.T01.cds289330"/>
    <property type="gene ID" value="TuG1812G0700002539.01"/>
</dbReference>
<protein>
    <submittedName>
        <fullName evidence="2">Uncharacterized protein</fullName>
    </submittedName>
</protein>
<reference evidence="3" key="1">
    <citation type="journal article" date="2013" name="Nature">
        <title>Draft genome of the wheat A-genome progenitor Triticum urartu.</title>
        <authorList>
            <person name="Ling H.Q."/>
            <person name="Zhao S."/>
            <person name="Liu D."/>
            <person name="Wang J."/>
            <person name="Sun H."/>
            <person name="Zhang C."/>
            <person name="Fan H."/>
            <person name="Li D."/>
            <person name="Dong L."/>
            <person name="Tao Y."/>
            <person name="Gao C."/>
            <person name="Wu H."/>
            <person name="Li Y."/>
            <person name="Cui Y."/>
            <person name="Guo X."/>
            <person name="Zheng S."/>
            <person name="Wang B."/>
            <person name="Yu K."/>
            <person name="Liang Q."/>
            <person name="Yang W."/>
            <person name="Lou X."/>
            <person name="Chen J."/>
            <person name="Feng M."/>
            <person name="Jian J."/>
            <person name="Zhang X."/>
            <person name="Luo G."/>
            <person name="Jiang Y."/>
            <person name="Liu J."/>
            <person name="Wang Z."/>
            <person name="Sha Y."/>
            <person name="Zhang B."/>
            <person name="Wu H."/>
            <person name="Tang D."/>
            <person name="Shen Q."/>
            <person name="Xue P."/>
            <person name="Zou S."/>
            <person name="Wang X."/>
            <person name="Liu X."/>
            <person name="Wang F."/>
            <person name="Yang Y."/>
            <person name="An X."/>
            <person name="Dong Z."/>
            <person name="Zhang K."/>
            <person name="Zhang X."/>
            <person name="Luo M.C."/>
            <person name="Dvorak J."/>
            <person name="Tong Y."/>
            <person name="Wang J."/>
            <person name="Yang H."/>
            <person name="Li Z."/>
            <person name="Wang D."/>
            <person name="Zhang A."/>
            <person name="Wang J."/>
        </authorList>
    </citation>
    <scope>NUCLEOTIDE SEQUENCE</scope>
    <source>
        <strain evidence="3">cv. G1812</strain>
    </source>
</reference>
<sequence length="108" mass="12277">MFGQKLQFRRDDGDYGRRAKPDGDSDRGPLLLITANQIRVGHYINLCWTRTRPAFNFPSKSRQEERRLRRITRGRPERTGGGTAGVPSSRTPTSAARPWHPPSPPPRL</sequence>
<feature type="region of interest" description="Disordered" evidence="1">
    <location>
        <begin position="1"/>
        <end position="29"/>
    </location>
</feature>
<evidence type="ECO:0000313" key="3">
    <source>
        <dbReference type="Proteomes" id="UP000015106"/>
    </source>
</evidence>
<feature type="compositionally biased region" description="Basic and acidic residues" evidence="1">
    <location>
        <begin position="8"/>
        <end position="27"/>
    </location>
</feature>
<dbReference type="Gramene" id="TuG1812G0700002539.01.T01">
    <property type="protein sequence ID" value="TuG1812G0700002539.01.T01.cds289330"/>
    <property type="gene ID" value="TuG1812G0700002539.01"/>
</dbReference>
<reference evidence="2" key="2">
    <citation type="submission" date="2018-03" db="EMBL/GenBank/DDBJ databases">
        <title>The Triticum urartu genome reveals the dynamic nature of wheat genome evolution.</title>
        <authorList>
            <person name="Ling H."/>
            <person name="Ma B."/>
            <person name="Shi X."/>
            <person name="Liu H."/>
            <person name="Dong L."/>
            <person name="Sun H."/>
            <person name="Cao Y."/>
            <person name="Gao Q."/>
            <person name="Zheng S."/>
            <person name="Li Y."/>
            <person name="Yu Y."/>
            <person name="Du H."/>
            <person name="Qi M."/>
            <person name="Li Y."/>
            <person name="Yu H."/>
            <person name="Cui Y."/>
            <person name="Wang N."/>
            <person name="Chen C."/>
            <person name="Wu H."/>
            <person name="Zhao Y."/>
            <person name="Zhang J."/>
            <person name="Li Y."/>
            <person name="Zhou W."/>
            <person name="Zhang B."/>
            <person name="Hu W."/>
            <person name="Eijk M."/>
            <person name="Tang J."/>
            <person name="Witsenboer H."/>
            <person name="Zhao S."/>
            <person name="Li Z."/>
            <person name="Zhang A."/>
            <person name="Wang D."/>
            <person name="Liang C."/>
        </authorList>
    </citation>
    <scope>NUCLEOTIDE SEQUENCE [LARGE SCALE GENOMIC DNA]</scope>
    <source>
        <strain evidence="2">cv. G1812</strain>
    </source>
</reference>
<accession>A0A8R7V1T8</accession>
<reference evidence="2" key="3">
    <citation type="submission" date="2022-06" db="UniProtKB">
        <authorList>
            <consortium name="EnsemblPlants"/>
        </authorList>
    </citation>
    <scope>IDENTIFICATION</scope>
</reference>
<feature type="region of interest" description="Disordered" evidence="1">
    <location>
        <begin position="54"/>
        <end position="108"/>
    </location>
</feature>
<keyword evidence="3" id="KW-1185">Reference proteome</keyword>
<feature type="compositionally biased region" description="Pro residues" evidence="1">
    <location>
        <begin position="99"/>
        <end position="108"/>
    </location>
</feature>
<evidence type="ECO:0000256" key="1">
    <source>
        <dbReference type="SAM" id="MobiDB-lite"/>
    </source>
</evidence>
<name>A0A8R7V1T8_TRIUA</name>
<organism evidence="2 3">
    <name type="scientific">Triticum urartu</name>
    <name type="common">Red wild einkorn</name>
    <name type="synonym">Crithodium urartu</name>
    <dbReference type="NCBI Taxonomy" id="4572"/>
    <lineage>
        <taxon>Eukaryota</taxon>
        <taxon>Viridiplantae</taxon>
        <taxon>Streptophyta</taxon>
        <taxon>Embryophyta</taxon>
        <taxon>Tracheophyta</taxon>
        <taxon>Spermatophyta</taxon>
        <taxon>Magnoliopsida</taxon>
        <taxon>Liliopsida</taxon>
        <taxon>Poales</taxon>
        <taxon>Poaceae</taxon>
        <taxon>BOP clade</taxon>
        <taxon>Pooideae</taxon>
        <taxon>Triticodae</taxon>
        <taxon>Triticeae</taxon>
        <taxon>Triticinae</taxon>
        <taxon>Triticum</taxon>
    </lineage>
</organism>
<proteinExistence type="predicted"/>
<dbReference type="Proteomes" id="UP000015106">
    <property type="component" value="Chromosome 7"/>
</dbReference>
<evidence type="ECO:0000313" key="2">
    <source>
        <dbReference type="EnsemblPlants" id="TuG1812G0700002539.01.T01.cds289330"/>
    </source>
</evidence>